<comment type="caution">
    <text evidence="2">The sequence shown here is derived from an EMBL/GenBank/DDBJ whole genome shotgun (WGS) entry which is preliminary data.</text>
</comment>
<evidence type="ECO:0008006" key="4">
    <source>
        <dbReference type="Google" id="ProtNLM"/>
    </source>
</evidence>
<feature type="chain" id="PRO_5038723752" description="Secreted protein" evidence="1">
    <location>
        <begin position="31"/>
        <end position="68"/>
    </location>
</feature>
<gene>
    <name evidence="2" type="ORF">GOP47_0005376</name>
</gene>
<evidence type="ECO:0000256" key="1">
    <source>
        <dbReference type="SAM" id="SignalP"/>
    </source>
</evidence>
<sequence>MAVCPSCASLRSRPCWLIVVLSATQGRVLSRSWREGCLDQKRQSHILLTTQFDGKQQERIPLLGSIFR</sequence>
<keyword evidence="3" id="KW-1185">Reference proteome</keyword>
<name>A0A9D4ZN66_ADICA</name>
<dbReference type="Proteomes" id="UP000886520">
    <property type="component" value="Chromosome 5"/>
</dbReference>
<feature type="signal peptide" evidence="1">
    <location>
        <begin position="1"/>
        <end position="30"/>
    </location>
</feature>
<keyword evidence="1" id="KW-0732">Signal</keyword>
<accession>A0A9D4ZN66</accession>
<organism evidence="2 3">
    <name type="scientific">Adiantum capillus-veneris</name>
    <name type="common">Maidenhair fern</name>
    <dbReference type="NCBI Taxonomy" id="13818"/>
    <lineage>
        <taxon>Eukaryota</taxon>
        <taxon>Viridiplantae</taxon>
        <taxon>Streptophyta</taxon>
        <taxon>Embryophyta</taxon>
        <taxon>Tracheophyta</taxon>
        <taxon>Polypodiopsida</taxon>
        <taxon>Polypodiidae</taxon>
        <taxon>Polypodiales</taxon>
        <taxon>Pteridineae</taxon>
        <taxon>Pteridaceae</taxon>
        <taxon>Vittarioideae</taxon>
        <taxon>Adiantum</taxon>
    </lineage>
</organism>
<dbReference type="EMBL" id="JABFUD020000005">
    <property type="protein sequence ID" value="KAI5079897.1"/>
    <property type="molecule type" value="Genomic_DNA"/>
</dbReference>
<reference evidence="2 3" key="1">
    <citation type="submission" date="2021-01" db="EMBL/GenBank/DDBJ databases">
        <title>Adiantum capillus-veneris genome.</title>
        <authorList>
            <person name="Fang Y."/>
            <person name="Liao Q."/>
        </authorList>
    </citation>
    <scope>NUCLEOTIDE SEQUENCE [LARGE SCALE GENOMIC DNA]</scope>
    <source>
        <strain evidence="2">H3</strain>
        <tissue evidence="2">Leaf</tissue>
    </source>
</reference>
<evidence type="ECO:0000313" key="2">
    <source>
        <dbReference type="EMBL" id="KAI5079897.1"/>
    </source>
</evidence>
<evidence type="ECO:0000313" key="3">
    <source>
        <dbReference type="Proteomes" id="UP000886520"/>
    </source>
</evidence>
<protein>
    <recommendedName>
        <fullName evidence="4">Secreted protein</fullName>
    </recommendedName>
</protein>
<dbReference type="AlphaFoldDB" id="A0A9D4ZN66"/>
<proteinExistence type="predicted"/>